<proteinExistence type="predicted"/>
<evidence type="ECO:0000313" key="2">
    <source>
        <dbReference type="EMBL" id="MBL0885013.1"/>
    </source>
</evidence>
<dbReference type="Gene3D" id="2.40.380.10">
    <property type="entry name" value="FomD-like"/>
    <property type="match status" value="1"/>
</dbReference>
<dbReference type="Pfam" id="PF04167">
    <property type="entry name" value="DUF402"/>
    <property type="match status" value="1"/>
</dbReference>
<dbReference type="InterPro" id="IPR007295">
    <property type="entry name" value="DUF402"/>
</dbReference>
<dbReference type="Proteomes" id="UP000675409">
    <property type="component" value="Unassembled WGS sequence"/>
</dbReference>
<evidence type="ECO:0000313" key="3">
    <source>
        <dbReference type="Proteomes" id="UP000675409"/>
    </source>
</evidence>
<dbReference type="SUPFAM" id="SSF159234">
    <property type="entry name" value="FomD-like"/>
    <property type="match status" value="1"/>
</dbReference>
<feature type="domain" description="DUF402" evidence="1">
    <location>
        <begin position="21"/>
        <end position="174"/>
    </location>
</feature>
<reference evidence="2 3" key="1">
    <citation type="journal article" date="2021" name="Arch. Microbiol.">
        <title>Myceligenerans indicum sp. nov., an actinobacterium isolated from mangrove sediment of Sundarbans, India.</title>
        <authorList>
            <person name="Asha K."/>
            <person name="Bhadury P."/>
        </authorList>
    </citation>
    <scope>NUCLEOTIDE SEQUENCE [LARGE SCALE GENOMIC DNA]</scope>
    <source>
        <strain evidence="2 3">I2</strain>
    </source>
</reference>
<evidence type="ECO:0000259" key="1">
    <source>
        <dbReference type="Pfam" id="PF04167"/>
    </source>
</evidence>
<sequence length="203" mass="22953">MTQRPSIPGQPVRVRYTKWDGRRHWTFDAVYLGTDEHGVWIGYPAGTRFARPGLRYRASTRGVGFFPDAGWTPAFYPGDQEHPFNTRVYTDLTTVPVWRSVPAGRVRRRAWEVTMADLDLDVIGFRPGYDDPRGRGPAFIDDQDEFAEHQVRYGYPADLVARVDADARALLSAVLGGEAPFDDVVPERWFAVLDRVLGGKGLR</sequence>
<organism evidence="2 3">
    <name type="scientific">Myceligenerans indicum</name>
    <dbReference type="NCBI Taxonomy" id="2593663"/>
    <lineage>
        <taxon>Bacteria</taxon>
        <taxon>Bacillati</taxon>
        <taxon>Actinomycetota</taxon>
        <taxon>Actinomycetes</taxon>
        <taxon>Micrococcales</taxon>
        <taxon>Promicromonosporaceae</taxon>
        <taxon>Myceligenerans</taxon>
    </lineage>
</organism>
<dbReference type="InterPro" id="IPR035930">
    <property type="entry name" value="FomD-like_sf"/>
</dbReference>
<accession>A0ABS1LFT3</accession>
<protein>
    <submittedName>
        <fullName evidence="2">DUF402 domain-containing protein</fullName>
    </submittedName>
</protein>
<dbReference type="EMBL" id="JABBYC010000001">
    <property type="protein sequence ID" value="MBL0885013.1"/>
    <property type="molecule type" value="Genomic_DNA"/>
</dbReference>
<keyword evidence="3" id="KW-1185">Reference proteome</keyword>
<comment type="caution">
    <text evidence="2">The sequence shown here is derived from an EMBL/GenBank/DDBJ whole genome shotgun (WGS) entry which is preliminary data.</text>
</comment>
<gene>
    <name evidence="2" type="ORF">HGK34_01730</name>
</gene>
<dbReference type="RefSeq" id="WP_201844804.1">
    <property type="nucleotide sequence ID" value="NZ_JABBYC010000001.1"/>
</dbReference>
<name>A0ABS1LFT3_9MICO</name>